<dbReference type="OrthoDB" id="411871at2759"/>
<dbReference type="AlphaFoldDB" id="A0A4C1WBM9"/>
<evidence type="ECO:0000313" key="2">
    <source>
        <dbReference type="Proteomes" id="UP000299102"/>
    </source>
</evidence>
<name>A0A4C1WBM9_EUMVA</name>
<comment type="caution">
    <text evidence="1">The sequence shown here is derived from an EMBL/GenBank/DDBJ whole genome shotgun (WGS) entry which is preliminary data.</text>
</comment>
<proteinExistence type="predicted"/>
<evidence type="ECO:0000313" key="1">
    <source>
        <dbReference type="EMBL" id="GBP47892.1"/>
    </source>
</evidence>
<reference evidence="1 2" key="1">
    <citation type="journal article" date="2019" name="Commun. Biol.">
        <title>The bagworm genome reveals a unique fibroin gene that provides high tensile strength.</title>
        <authorList>
            <person name="Kono N."/>
            <person name="Nakamura H."/>
            <person name="Ohtoshi R."/>
            <person name="Tomita M."/>
            <person name="Numata K."/>
            <person name="Arakawa K."/>
        </authorList>
    </citation>
    <scope>NUCLEOTIDE SEQUENCE [LARGE SCALE GENOMIC DNA]</scope>
</reference>
<accession>A0A4C1WBM9</accession>
<gene>
    <name evidence="1" type="ORF">EVAR_33609_1</name>
</gene>
<dbReference type="EMBL" id="BGZK01000512">
    <property type="protein sequence ID" value="GBP47892.1"/>
    <property type="molecule type" value="Genomic_DNA"/>
</dbReference>
<protein>
    <submittedName>
        <fullName evidence="1">Uncharacterized protein</fullName>
    </submittedName>
</protein>
<keyword evidence="2" id="KW-1185">Reference proteome</keyword>
<organism evidence="1 2">
    <name type="scientific">Eumeta variegata</name>
    <name type="common">Bagworm moth</name>
    <name type="synonym">Eumeta japonica</name>
    <dbReference type="NCBI Taxonomy" id="151549"/>
    <lineage>
        <taxon>Eukaryota</taxon>
        <taxon>Metazoa</taxon>
        <taxon>Ecdysozoa</taxon>
        <taxon>Arthropoda</taxon>
        <taxon>Hexapoda</taxon>
        <taxon>Insecta</taxon>
        <taxon>Pterygota</taxon>
        <taxon>Neoptera</taxon>
        <taxon>Endopterygota</taxon>
        <taxon>Lepidoptera</taxon>
        <taxon>Glossata</taxon>
        <taxon>Ditrysia</taxon>
        <taxon>Tineoidea</taxon>
        <taxon>Psychidae</taxon>
        <taxon>Oiketicinae</taxon>
        <taxon>Eumeta</taxon>
    </lineage>
</organism>
<sequence>MSIGLYLDRMRGATSTHEAVSWGTERKHARGVDLCNFFNVSVVDVSVCRSALLDRAEAGGQKVTSSDLNADTFAVRLGGRSGPLSPSDTRVYSTAKAPWLEFETAMDAALSEQGLIVEMVKSLSSYDQLNDVVETYTECFRQASDAAIPRKSSERKLKLPWWNPQLLSRWSTWSGTTCEPKRFTKGQQPRRRLLVGSDLLCTGRGKPLGCHV</sequence>
<dbReference type="Proteomes" id="UP000299102">
    <property type="component" value="Unassembled WGS sequence"/>
</dbReference>